<dbReference type="InterPro" id="IPR052896">
    <property type="entry name" value="GGT-like_enzyme"/>
</dbReference>
<dbReference type="PANTHER" id="PTHR43881">
    <property type="entry name" value="GAMMA-GLUTAMYLTRANSPEPTIDASE (AFU_ORTHOLOGUE AFUA_4G13580)"/>
    <property type="match status" value="1"/>
</dbReference>
<organism evidence="1 2">
    <name type="scientific">Opacimonas viscosa</name>
    <dbReference type="NCBI Taxonomy" id="2961944"/>
    <lineage>
        <taxon>Bacteria</taxon>
        <taxon>Pseudomonadati</taxon>
        <taxon>Pseudomonadota</taxon>
        <taxon>Gammaproteobacteria</taxon>
        <taxon>Alteromonadales</taxon>
        <taxon>Alteromonadaceae</taxon>
        <taxon>Opacimonas</taxon>
    </lineage>
</organism>
<reference evidence="1" key="1">
    <citation type="submission" date="2022-07" db="EMBL/GenBank/DDBJ databases">
        <title>Characterization of the Novel Bacterium Alteromonas immobilis LMIT006 and Alteromonas gregis LMIT007.</title>
        <authorList>
            <person name="Lin X."/>
        </authorList>
    </citation>
    <scope>NUCLEOTIDE SEQUENCE</scope>
    <source>
        <strain evidence="1">LMIT007</strain>
    </source>
</reference>
<proteinExistence type="predicted"/>
<evidence type="ECO:0000313" key="1">
    <source>
        <dbReference type="EMBL" id="MCP3429802.1"/>
    </source>
</evidence>
<name>A0AA42BNK8_9ALTE</name>
<dbReference type="InterPro" id="IPR029055">
    <property type="entry name" value="Ntn_hydrolases_N"/>
</dbReference>
<dbReference type="AlphaFoldDB" id="A0AA42BNK8"/>
<dbReference type="PRINTS" id="PR01210">
    <property type="entry name" value="GGTRANSPTASE"/>
</dbReference>
<dbReference type="PANTHER" id="PTHR43881:SF1">
    <property type="entry name" value="GAMMA-GLUTAMYLTRANSPEPTIDASE (AFU_ORTHOLOGUE AFUA_4G13580)"/>
    <property type="match status" value="1"/>
</dbReference>
<accession>A0AA42BNK8</accession>
<dbReference type="RefSeq" id="WP_254102582.1">
    <property type="nucleotide sequence ID" value="NZ_JANATA010000078.1"/>
</dbReference>
<dbReference type="SUPFAM" id="SSF56235">
    <property type="entry name" value="N-terminal nucleophile aminohydrolases (Ntn hydrolases)"/>
    <property type="match status" value="1"/>
</dbReference>
<comment type="caution">
    <text evidence="1">The sequence shown here is derived from an EMBL/GenBank/DDBJ whole genome shotgun (WGS) entry which is preliminary data.</text>
</comment>
<protein>
    <submittedName>
        <fullName evidence="1">Gamma-glutamyltransferase family protein</fullName>
    </submittedName>
</protein>
<dbReference type="Pfam" id="PF01019">
    <property type="entry name" value="G_glu_transpept"/>
    <property type="match status" value="1"/>
</dbReference>
<dbReference type="Proteomes" id="UP001165413">
    <property type="component" value="Unassembled WGS sequence"/>
</dbReference>
<dbReference type="EMBL" id="JANATA010000078">
    <property type="protein sequence ID" value="MCP3429802.1"/>
    <property type="molecule type" value="Genomic_DNA"/>
</dbReference>
<gene>
    <name evidence="1" type="ORF">NLF92_12755</name>
</gene>
<feature type="non-terminal residue" evidence="1">
    <location>
        <position position="1"/>
    </location>
</feature>
<keyword evidence="2" id="KW-1185">Reference proteome</keyword>
<sequence length="94" mass="10563">PRQLTKAVFAERGLHQIPKFGPLPVSVPGAVDGWFALHEKFGKLPMSALLTPSIKYAREGFPVSEVIAYYWQMNKERIGHYDGFAETFLIDGKV</sequence>
<evidence type="ECO:0000313" key="2">
    <source>
        <dbReference type="Proteomes" id="UP001165413"/>
    </source>
</evidence>
<feature type="non-terminal residue" evidence="1">
    <location>
        <position position="94"/>
    </location>
</feature>